<dbReference type="AlphaFoldDB" id="A0A167QRX8"/>
<reference evidence="3 4" key="1">
    <citation type="journal article" date="2016" name="Mol. Biol. Evol.">
        <title>Comparative Genomics of Early-Diverging Mushroom-Forming Fungi Provides Insights into the Origins of Lignocellulose Decay Capabilities.</title>
        <authorList>
            <person name="Nagy L.G."/>
            <person name="Riley R."/>
            <person name="Tritt A."/>
            <person name="Adam C."/>
            <person name="Daum C."/>
            <person name="Floudas D."/>
            <person name="Sun H."/>
            <person name="Yadav J.S."/>
            <person name="Pangilinan J."/>
            <person name="Larsson K.H."/>
            <person name="Matsuura K."/>
            <person name="Barry K."/>
            <person name="Labutti K."/>
            <person name="Kuo R."/>
            <person name="Ohm R.A."/>
            <person name="Bhattacharya S.S."/>
            <person name="Shirouzu T."/>
            <person name="Yoshinaga Y."/>
            <person name="Martin F.M."/>
            <person name="Grigoriev I.V."/>
            <person name="Hibbett D.S."/>
        </authorList>
    </citation>
    <scope>NUCLEOTIDE SEQUENCE [LARGE SCALE GENOMIC DNA]</scope>
    <source>
        <strain evidence="3 4">TUFC12733</strain>
    </source>
</reference>
<name>A0A167QRX8_CALVF</name>
<keyword evidence="1" id="KW-0863">Zinc-finger</keyword>
<evidence type="ECO:0000313" key="3">
    <source>
        <dbReference type="EMBL" id="KZP00183.1"/>
    </source>
</evidence>
<evidence type="ECO:0000256" key="1">
    <source>
        <dbReference type="PROSITE-ProRule" id="PRU00042"/>
    </source>
</evidence>
<feature type="domain" description="C2H2-type" evidence="2">
    <location>
        <begin position="262"/>
        <end position="292"/>
    </location>
</feature>
<dbReference type="InterPro" id="IPR013087">
    <property type="entry name" value="Znf_C2H2_type"/>
</dbReference>
<keyword evidence="1" id="KW-0862">Zinc</keyword>
<dbReference type="PROSITE" id="PS50157">
    <property type="entry name" value="ZINC_FINGER_C2H2_2"/>
    <property type="match status" value="2"/>
</dbReference>
<dbReference type="OrthoDB" id="8922241at2759"/>
<dbReference type="PROSITE" id="PS00028">
    <property type="entry name" value="ZINC_FINGER_C2H2_1"/>
    <property type="match status" value="2"/>
</dbReference>
<gene>
    <name evidence="3" type="ORF">CALVIDRAFT_595582</name>
</gene>
<protein>
    <recommendedName>
        <fullName evidence="2">C2H2-type domain-containing protein</fullName>
    </recommendedName>
</protein>
<dbReference type="EMBL" id="KV417270">
    <property type="protein sequence ID" value="KZP00183.1"/>
    <property type="molecule type" value="Genomic_DNA"/>
</dbReference>
<dbReference type="SMART" id="SM00355">
    <property type="entry name" value="ZnF_C2H2"/>
    <property type="match status" value="2"/>
</dbReference>
<organism evidence="3 4">
    <name type="scientific">Calocera viscosa (strain TUFC12733)</name>
    <dbReference type="NCBI Taxonomy" id="1330018"/>
    <lineage>
        <taxon>Eukaryota</taxon>
        <taxon>Fungi</taxon>
        <taxon>Dikarya</taxon>
        <taxon>Basidiomycota</taxon>
        <taxon>Agaricomycotina</taxon>
        <taxon>Dacrymycetes</taxon>
        <taxon>Dacrymycetales</taxon>
        <taxon>Dacrymycetaceae</taxon>
        <taxon>Calocera</taxon>
    </lineage>
</organism>
<evidence type="ECO:0000313" key="4">
    <source>
        <dbReference type="Proteomes" id="UP000076738"/>
    </source>
</evidence>
<evidence type="ECO:0000259" key="2">
    <source>
        <dbReference type="PROSITE" id="PS50157"/>
    </source>
</evidence>
<dbReference type="Gene3D" id="3.30.160.60">
    <property type="entry name" value="Classic Zinc Finger"/>
    <property type="match status" value="1"/>
</dbReference>
<sequence length="298" mass="33779">MSPPAYFTHGRSYAERDLDPSLITHTNPFRGHDFNVDDWVNSSAYAEDTPQLVFPQQSTFNGIPTQGPVPDLYVTHDFQQQMYPTTAAATPHYSIQPTIMGPMASLLPSSSTSSSQLTGAHYIHQHNDHSTGYMHHRRGLTPVLTPTPSPSSSISSMSDVHPVTPGYGAVPPPPEYAYHHPPYAISPPIYSASVEHDFDAEGSLDPEDLEDEEYQSQVARWITHNTNPAHQDYCDMCRKRFNRACDFRRHVETLHVKRERGFPCTWPGCTRIMSRKDVLQRHVKRQHEDKEKKKAKTM</sequence>
<proteinExistence type="predicted"/>
<dbReference type="Proteomes" id="UP000076738">
    <property type="component" value="Unassembled WGS sequence"/>
</dbReference>
<dbReference type="GO" id="GO:0008270">
    <property type="term" value="F:zinc ion binding"/>
    <property type="evidence" value="ECO:0007669"/>
    <property type="project" value="UniProtKB-KW"/>
</dbReference>
<accession>A0A167QRX8</accession>
<keyword evidence="4" id="KW-1185">Reference proteome</keyword>
<feature type="domain" description="C2H2-type" evidence="2">
    <location>
        <begin position="232"/>
        <end position="260"/>
    </location>
</feature>
<keyword evidence="1" id="KW-0479">Metal-binding</keyword>